<name>A0A081A9H8_PHYNI</name>
<gene>
    <name evidence="2" type="ORF">F444_08881</name>
</gene>
<dbReference type="Proteomes" id="UP000028582">
    <property type="component" value="Unassembled WGS sequence"/>
</dbReference>
<evidence type="ECO:0000313" key="2">
    <source>
        <dbReference type="EMBL" id="ETO75539.1"/>
    </source>
</evidence>
<comment type="caution">
    <text evidence="2">The sequence shown here is derived from an EMBL/GenBank/DDBJ whole genome shotgun (WGS) entry which is preliminary data.</text>
</comment>
<organism evidence="2 3">
    <name type="scientific">Phytophthora nicotianae P1976</name>
    <dbReference type="NCBI Taxonomy" id="1317066"/>
    <lineage>
        <taxon>Eukaryota</taxon>
        <taxon>Sar</taxon>
        <taxon>Stramenopiles</taxon>
        <taxon>Oomycota</taxon>
        <taxon>Peronosporomycetes</taxon>
        <taxon>Peronosporales</taxon>
        <taxon>Peronosporaceae</taxon>
        <taxon>Phytophthora</taxon>
    </lineage>
</organism>
<evidence type="ECO:0000313" key="3">
    <source>
        <dbReference type="Proteomes" id="UP000028582"/>
    </source>
</evidence>
<accession>A0A081A9H8</accession>
<feature type="compositionally biased region" description="Basic and acidic residues" evidence="1">
    <location>
        <begin position="98"/>
        <end position="108"/>
    </location>
</feature>
<reference evidence="2 3" key="1">
    <citation type="submission" date="2013-11" db="EMBL/GenBank/DDBJ databases">
        <title>The Genome Sequence of Phytophthora parasitica P1976.</title>
        <authorList>
            <consortium name="The Broad Institute Genomics Platform"/>
            <person name="Russ C."/>
            <person name="Tyler B."/>
            <person name="Panabieres F."/>
            <person name="Shan W."/>
            <person name="Tripathy S."/>
            <person name="Grunwald N."/>
            <person name="Machado M."/>
            <person name="Johnson C.S."/>
            <person name="Walker B."/>
            <person name="Young S."/>
            <person name="Zeng Q."/>
            <person name="Gargeya S."/>
            <person name="Fitzgerald M."/>
            <person name="Haas B."/>
            <person name="Abouelleil A."/>
            <person name="Allen A.W."/>
            <person name="Alvarado L."/>
            <person name="Arachchi H.M."/>
            <person name="Berlin A.M."/>
            <person name="Chapman S.B."/>
            <person name="Gainer-Dewar J."/>
            <person name="Goldberg J."/>
            <person name="Griggs A."/>
            <person name="Gujja S."/>
            <person name="Hansen M."/>
            <person name="Howarth C."/>
            <person name="Imamovic A."/>
            <person name="Ireland A."/>
            <person name="Larimer J."/>
            <person name="McCowan C."/>
            <person name="Murphy C."/>
            <person name="Pearson M."/>
            <person name="Poon T.W."/>
            <person name="Priest M."/>
            <person name="Roberts A."/>
            <person name="Saif S."/>
            <person name="Shea T."/>
            <person name="Sisk P."/>
            <person name="Sykes S."/>
            <person name="Wortman J."/>
            <person name="Nusbaum C."/>
            <person name="Birren B."/>
        </authorList>
    </citation>
    <scope>NUCLEOTIDE SEQUENCE [LARGE SCALE GENOMIC DNA]</scope>
    <source>
        <strain evidence="2 3">P1976</strain>
    </source>
</reference>
<dbReference type="EMBL" id="ANJA01001653">
    <property type="protein sequence ID" value="ETO75539.1"/>
    <property type="molecule type" value="Genomic_DNA"/>
</dbReference>
<feature type="region of interest" description="Disordered" evidence="1">
    <location>
        <begin position="63"/>
        <end position="118"/>
    </location>
</feature>
<evidence type="ECO:0000256" key="1">
    <source>
        <dbReference type="SAM" id="MobiDB-lite"/>
    </source>
</evidence>
<feature type="region of interest" description="Disordered" evidence="1">
    <location>
        <begin position="136"/>
        <end position="246"/>
    </location>
</feature>
<feature type="region of interest" description="Disordered" evidence="1">
    <location>
        <begin position="270"/>
        <end position="289"/>
    </location>
</feature>
<feature type="non-terminal residue" evidence="2">
    <location>
        <position position="289"/>
    </location>
</feature>
<proteinExistence type="predicted"/>
<dbReference type="PANTHER" id="PTHR37069:SF2">
    <property type="entry name" value="PIGGYBAC TRANSPOSABLE ELEMENT-DERIVED PROTEIN DOMAIN-CONTAINING PROTEIN"/>
    <property type="match status" value="1"/>
</dbReference>
<sequence>MSFTGVWRTLTKQGWTSKKSVGLSDDAFYIRPGKSVKGVRGEDYFVGTQELFDYLDKLAAGGAEDSVHEDAGPGDPARTTANPPRTRSKRKKTTTATDEPRADGKERQPVAPPGTLSGKPVLYLAVLGASLYDTGDYAEHHSKQPGHPPRTRGKRKGTATAVDEPPPEHEDQQPDTPGGQPVQALEAMSPHDMSGPVDSNAQSSSSDDDAPSRRSLAAAFESVESTDQASADLHQSDEETKEDEVVDDMLDANIYRSGENPSEYVALESDVENDDGASLNGDEGDDESH</sequence>
<dbReference type="AlphaFoldDB" id="A0A081A9H8"/>
<protein>
    <submittedName>
        <fullName evidence="2">Uncharacterized protein</fullName>
    </submittedName>
</protein>
<dbReference type="PANTHER" id="PTHR37069">
    <property type="entry name" value="DDE_TNP_1_7 DOMAIN-CONTAINING PROTEIN"/>
    <property type="match status" value="1"/>
</dbReference>